<dbReference type="InterPro" id="IPR050093">
    <property type="entry name" value="ABC_SmlMolc_Importer"/>
</dbReference>
<evidence type="ECO:0000256" key="2">
    <source>
        <dbReference type="ARBA" id="ARBA00022448"/>
    </source>
</evidence>
<dbReference type="SUPFAM" id="SSF52540">
    <property type="entry name" value="P-loop containing nucleoside triphosphate hydrolases"/>
    <property type="match status" value="1"/>
</dbReference>
<proteinExistence type="inferred from homology"/>
<dbReference type="GO" id="GO:0015697">
    <property type="term" value="P:quaternary ammonium group transport"/>
    <property type="evidence" value="ECO:0007669"/>
    <property type="project" value="UniProtKB-ARBA"/>
</dbReference>
<evidence type="ECO:0000259" key="6">
    <source>
        <dbReference type="PROSITE" id="PS50893"/>
    </source>
</evidence>
<keyword evidence="7" id="KW-0614">Plasmid</keyword>
<dbReference type="AlphaFoldDB" id="G9AGA0"/>
<dbReference type="GO" id="GO:0016887">
    <property type="term" value="F:ATP hydrolysis activity"/>
    <property type="evidence" value="ECO:0007669"/>
    <property type="project" value="InterPro"/>
</dbReference>
<evidence type="ECO:0000256" key="4">
    <source>
        <dbReference type="ARBA" id="ARBA00022840"/>
    </source>
</evidence>
<dbReference type="InterPro" id="IPR003439">
    <property type="entry name" value="ABC_transporter-like_ATP-bd"/>
</dbReference>
<dbReference type="SMART" id="SM00382">
    <property type="entry name" value="AAA"/>
    <property type="match status" value="1"/>
</dbReference>
<dbReference type="Gene3D" id="2.40.50.140">
    <property type="entry name" value="Nucleic acid-binding proteins"/>
    <property type="match status" value="1"/>
</dbReference>
<feature type="domain" description="ABC transporter" evidence="6">
    <location>
        <begin position="40"/>
        <end position="270"/>
    </location>
</feature>
<keyword evidence="2" id="KW-0813">Transport</keyword>
<dbReference type="PROSITE" id="PS00211">
    <property type="entry name" value="ABC_TRANSPORTER_1"/>
    <property type="match status" value="1"/>
</dbReference>
<comment type="similarity">
    <text evidence="1">Belongs to the ABC transporter superfamily.</text>
</comment>
<evidence type="ECO:0000256" key="1">
    <source>
        <dbReference type="ARBA" id="ARBA00005417"/>
    </source>
</evidence>
<evidence type="ECO:0000256" key="5">
    <source>
        <dbReference type="SAM" id="MobiDB-lite"/>
    </source>
</evidence>
<keyword evidence="3" id="KW-0547">Nucleotide-binding</keyword>
<name>G9AGA0_SINF1</name>
<gene>
    <name evidence="7" type="ordered locus">SFHH103_05619</name>
</gene>
<dbReference type="Proteomes" id="UP000007735">
    <property type="component" value="Plasmid pSfHH103e"/>
</dbReference>
<evidence type="ECO:0000313" key="7">
    <source>
        <dbReference type="EMBL" id="CCF00082.1"/>
    </source>
</evidence>
<evidence type="ECO:0000256" key="3">
    <source>
        <dbReference type="ARBA" id="ARBA00022741"/>
    </source>
</evidence>
<feature type="region of interest" description="Disordered" evidence="5">
    <location>
        <begin position="1"/>
        <end position="36"/>
    </location>
</feature>
<evidence type="ECO:0000313" key="8">
    <source>
        <dbReference type="Proteomes" id="UP000007735"/>
    </source>
</evidence>
<dbReference type="PROSITE" id="PS50893">
    <property type="entry name" value="ABC_TRANSPORTER_2"/>
    <property type="match status" value="1"/>
</dbReference>
<dbReference type="KEGG" id="sfh:SFHH103_05619"/>
<dbReference type="InterPro" id="IPR013611">
    <property type="entry name" value="Transp-assoc_OB_typ2"/>
</dbReference>
<dbReference type="InterPro" id="IPR012340">
    <property type="entry name" value="NA-bd_OB-fold"/>
</dbReference>
<dbReference type="InterPro" id="IPR017871">
    <property type="entry name" value="ABC_transporter-like_CS"/>
</dbReference>
<dbReference type="InterPro" id="IPR027417">
    <property type="entry name" value="P-loop_NTPase"/>
</dbReference>
<dbReference type="FunFam" id="3.40.50.300:FF:000425">
    <property type="entry name" value="Probable ABC transporter, ATP-binding subunit"/>
    <property type="match status" value="1"/>
</dbReference>
<dbReference type="Gene3D" id="2.40.50.100">
    <property type="match status" value="1"/>
</dbReference>
<dbReference type="GO" id="GO:0043190">
    <property type="term" value="C:ATP-binding cassette (ABC) transporter complex"/>
    <property type="evidence" value="ECO:0007669"/>
    <property type="project" value="InterPro"/>
</dbReference>
<feature type="compositionally biased region" description="Basic residues" evidence="5">
    <location>
        <begin position="1"/>
        <end position="21"/>
    </location>
</feature>
<dbReference type="Gene3D" id="3.40.50.300">
    <property type="entry name" value="P-loop containing nucleotide triphosphate hydrolases"/>
    <property type="match status" value="1"/>
</dbReference>
<dbReference type="PANTHER" id="PTHR42781">
    <property type="entry name" value="SPERMIDINE/PUTRESCINE IMPORT ATP-BINDING PROTEIN POTA"/>
    <property type="match status" value="1"/>
</dbReference>
<geneLocation type="plasmid" evidence="7 8">
    <name>pSfHH103e</name>
</geneLocation>
<dbReference type="SUPFAM" id="SSF50331">
    <property type="entry name" value="MOP-like"/>
    <property type="match status" value="1"/>
</dbReference>
<dbReference type="Pfam" id="PF08402">
    <property type="entry name" value="TOBE_2"/>
    <property type="match status" value="1"/>
</dbReference>
<reference evidence="7 8" key="1">
    <citation type="journal article" date="2012" name="J. Bacteriol.">
        <title>Genome sequence of the soybean symbiont Sinorhizobium fredii HH103.</title>
        <authorList>
            <person name="Weidner S."/>
            <person name="Becker A."/>
            <person name="Bonilla I."/>
            <person name="Jaenicke S."/>
            <person name="Lloret J."/>
            <person name="Margaret I."/>
            <person name="Puhler A."/>
            <person name="Ruiz-Sainz J.E."/>
            <person name="Schneiker-Bekel S."/>
            <person name="Szczepanowski R."/>
            <person name="Vinardell J.M."/>
            <person name="Zehner S."/>
            <person name="Gottfert M."/>
        </authorList>
    </citation>
    <scope>NUCLEOTIDE SEQUENCE [LARGE SCALE GENOMIC DNA]</scope>
    <source>
        <strain evidence="7 8">HH103</strain>
        <plasmid evidence="8">pSfHH103e</plasmid>
    </source>
</reference>
<dbReference type="PATRIC" id="fig|380.5.peg.5178"/>
<dbReference type="HOGENOM" id="CLU_000604_1_1_5"/>
<accession>G9AGA0</accession>
<dbReference type="PANTHER" id="PTHR42781:SF4">
    <property type="entry name" value="SPERMIDINE_PUTRESCINE IMPORT ATP-BINDING PROTEIN POTA"/>
    <property type="match status" value="1"/>
</dbReference>
<sequence length="380" mass="41494">MRRRRPRSGRRPRLRFSKKRAGWTATPSNRHGSGGKTVTLKLENLEKSFGNFHAVKGVSFSLAQGEVLSLLGPSGCGKTTTLRMIAGFEQPTAGTILLAGRDITHTAARHRNIGMVFQSYALFPHMSVADNVAFGLRMRGMARAKRDERVRTALDIVRMGKFAERSPKQLSGGQQQRVALARALAIQPDILLLDEPLSALDLKLREEMRDEINRIVRELKITTVFVTHDQSEALVLSDYVAVMNGGIVEQLDTPTRLYRNPETPFVADFIGGANVVKGAVAADTFKASGDIVIPLPCSADAAAKAIAIRPEDIRLSAPSAPGLSGVVEQSRFLGGTTEYVVRVSPAVALTVRNESYQPFKNGDRVGLQVQPERIVCLRTN</sequence>
<dbReference type="GO" id="GO:0022857">
    <property type="term" value="F:transmembrane transporter activity"/>
    <property type="evidence" value="ECO:0007669"/>
    <property type="project" value="InterPro"/>
</dbReference>
<dbReference type="InterPro" id="IPR003593">
    <property type="entry name" value="AAA+_ATPase"/>
</dbReference>
<dbReference type="GO" id="GO:0005524">
    <property type="term" value="F:ATP binding"/>
    <property type="evidence" value="ECO:0007669"/>
    <property type="project" value="UniProtKB-KW"/>
</dbReference>
<dbReference type="EMBL" id="HE616899">
    <property type="protein sequence ID" value="CCF00082.1"/>
    <property type="molecule type" value="Genomic_DNA"/>
</dbReference>
<protein>
    <submittedName>
        <fullName evidence="7">ABC transporter</fullName>
    </submittedName>
</protein>
<dbReference type="InterPro" id="IPR008995">
    <property type="entry name" value="Mo/tungstate-bd_C_term_dom"/>
</dbReference>
<dbReference type="Pfam" id="PF00005">
    <property type="entry name" value="ABC_tran"/>
    <property type="match status" value="1"/>
</dbReference>
<keyword evidence="4" id="KW-0067">ATP-binding</keyword>
<organism evidence="7 8">
    <name type="scientific">Sinorhizobium fredii (strain HH103)</name>
    <dbReference type="NCBI Taxonomy" id="1117943"/>
    <lineage>
        <taxon>Bacteria</taxon>
        <taxon>Pseudomonadati</taxon>
        <taxon>Pseudomonadota</taxon>
        <taxon>Alphaproteobacteria</taxon>
        <taxon>Hyphomicrobiales</taxon>
        <taxon>Rhizobiaceae</taxon>
        <taxon>Sinorhizobium/Ensifer group</taxon>
        <taxon>Sinorhizobium</taxon>
    </lineage>
</organism>